<comment type="similarity">
    <text evidence="1">Belongs to the ustYa family.</text>
</comment>
<evidence type="ECO:0000313" key="4">
    <source>
        <dbReference type="Proteomes" id="UP000244855"/>
    </source>
</evidence>
<dbReference type="GO" id="GO:0043386">
    <property type="term" value="P:mycotoxin biosynthetic process"/>
    <property type="evidence" value="ECO:0007669"/>
    <property type="project" value="InterPro"/>
</dbReference>
<dbReference type="OrthoDB" id="3687641at2759"/>
<accession>A0A2V1DLG9</accession>
<evidence type="ECO:0000313" key="3">
    <source>
        <dbReference type="EMBL" id="PVH98099.1"/>
    </source>
</evidence>
<keyword evidence="2" id="KW-0472">Membrane</keyword>
<keyword evidence="2" id="KW-1133">Transmembrane helix</keyword>
<feature type="transmembrane region" description="Helical" evidence="2">
    <location>
        <begin position="44"/>
        <end position="64"/>
    </location>
</feature>
<keyword evidence="4" id="KW-1185">Reference proteome</keyword>
<dbReference type="STRING" id="97972.A0A2V1DLG9"/>
<dbReference type="Pfam" id="PF11807">
    <property type="entry name" value="UstYa"/>
    <property type="match status" value="1"/>
</dbReference>
<dbReference type="AlphaFoldDB" id="A0A2V1DLG9"/>
<name>A0A2V1DLG9_9PLEO</name>
<evidence type="ECO:0000256" key="2">
    <source>
        <dbReference type="SAM" id="Phobius"/>
    </source>
</evidence>
<dbReference type="PANTHER" id="PTHR33365:SF6">
    <property type="entry name" value="OXIDASE USTYA"/>
    <property type="match status" value="1"/>
</dbReference>
<protein>
    <submittedName>
        <fullName evidence="3">Uncharacterized protein</fullName>
    </submittedName>
</protein>
<proteinExistence type="inferred from homology"/>
<sequence length="290" mass="33572">MEQNLGYRPLKGDEEEQERVNVDEKSLGVGWSDHTQIIPTHTRSFIICMSIFLLSLVTNILLFIDNGRLRNGSRDWGMSDYSGSTFNIKIPYRSYNEYWNPNATREEMDAAWDAIDTDPMAVALHDEYAESIGLGPSTRFPWDTERSIYYIKGFHDLHCLKLVRKAIVSKHFQENQTFSLNHLLHCLDGLRQDIMCTADDTPMPAKIAHHIGDGQLRRCRDWDKLTTWATQIDRHACHSFDDYREATNTLELFAFCPENSPYRPVMEAYFDYYGHKDGYAGKAKGHDVIF</sequence>
<evidence type="ECO:0000256" key="1">
    <source>
        <dbReference type="ARBA" id="ARBA00035112"/>
    </source>
</evidence>
<gene>
    <name evidence="3" type="ORF">DM02DRAFT_683284</name>
</gene>
<keyword evidence="2" id="KW-0812">Transmembrane</keyword>
<dbReference type="EMBL" id="KZ805421">
    <property type="protein sequence ID" value="PVH98099.1"/>
    <property type="molecule type" value="Genomic_DNA"/>
</dbReference>
<reference evidence="3 4" key="1">
    <citation type="journal article" date="2018" name="Sci. Rep.">
        <title>Comparative genomics provides insights into the lifestyle and reveals functional heterogeneity of dark septate endophytic fungi.</title>
        <authorList>
            <person name="Knapp D.G."/>
            <person name="Nemeth J.B."/>
            <person name="Barry K."/>
            <person name="Hainaut M."/>
            <person name="Henrissat B."/>
            <person name="Johnson J."/>
            <person name="Kuo A."/>
            <person name="Lim J.H.P."/>
            <person name="Lipzen A."/>
            <person name="Nolan M."/>
            <person name="Ohm R.A."/>
            <person name="Tamas L."/>
            <person name="Grigoriev I.V."/>
            <person name="Spatafora J.W."/>
            <person name="Nagy L.G."/>
            <person name="Kovacs G.M."/>
        </authorList>
    </citation>
    <scope>NUCLEOTIDE SEQUENCE [LARGE SCALE GENOMIC DNA]</scope>
    <source>
        <strain evidence="3 4">DSE2036</strain>
    </source>
</reference>
<dbReference type="Proteomes" id="UP000244855">
    <property type="component" value="Unassembled WGS sequence"/>
</dbReference>
<organism evidence="3 4">
    <name type="scientific">Periconia macrospinosa</name>
    <dbReference type="NCBI Taxonomy" id="97972"/>
    <lineage>
        <taxon>Eukaryota</taxon>
        <taxon>Fungi</taxon>
        <taxon>Dikarya</taxon>
        <taxon>Ascomycota</taxon>
        <taxon>Pezizomycotina</taxon>
        <taxon>Dothideomycetes</taxon>
        <taxon>Pleosporomycetidae</taxon>
        <taxon>Pleosporales</taxon>
        <taxon>Massarineae</taxon>
        <taxon>Periconiaceae</taxon>
        <taxon>Periconia</taxon>
    </lineage>
</organism>
<dbReference type="PANTHER" id="PTHR33365">
    <property type="entry name" value="YALI0B05434P"/>
    <property type="match status" value="1"/>
</dbReference>
<dbReference type="InterPro" id="IPR021765">
    <property type="entry name" value="UstYa-like"/>
</dbReference>